<sequence length="176" mass="20015">MIEGESVMDDGYNYIYSRLVESPDDMLGIIAYSFYKKQKIEFISTFKQKHSRLPSDSELEVFYLASNGEASISSYRTKAENLSRNFVDAVLGEQLKIIKEQSDLELVSRVRGLRPAFWQSVAQNVFASVLFVLLIGVLVFFTWSFRFGFSEALQQMMGVEFVNKSDSPNPSSGKSR</sequence>
<dbReference type="AlphaFoldDB" id="A0A4Q8M3D5"/>
<evidence type="ECO:0000256" key="1">
    <source>
        <dbReference type="SAM" id="Phobius"/>
    </source>
</evidence>
<dbReference type="EMBL" id="SHMG01000006">
    <property type="protein sequence ID" value="TAA41502.1"/>
    <property type="molecule type" value="Genomic_DNA"/>
</dbReference>
<name>A0A4Q8M3D5_9GAMM</name>
<accession>A0A4Q8M3D5</accession>
<dbReference type="RefSeq" id="WP_130534663.1">
    <property type="nucleotide sequence ID" value="NZ_SHMG01000006.1"/>
</dbReference>
<keyword evidence="1" id="KW-1133">Transmembrane helix</keyword>
<proteinExistence type="predicted"/>
<reference evidence="2 3" key="1">
    <citation type="submission" date="2019-02" db="EMBL/GenBank/DDBJ databases">
        <title>WGS of Pseudoxanthomonas species novum from clinical isolates.</title>
        <authorList>
            <person name="Bernier A.-M."/>
            <person name="Bernard K."/>
            <person name="Vachon A."/>
        </authorList>
    </citation>
    <scope>NUCLEOTIDE SEQUENCE [LARGE SCALE GENOMIC DNA]</scope>
    <source>
        <strain evidence="2 3">NML130969</strain>
    </source>
</reference>
<comment type="caution">
    <text evidence="2">The sequence shown here is derived from an EMBL/GenBank/DDBJ whole genome shotgun (WGS) entry which is preliminary data.</text>
</comment>
<keyword evidence="1" id="KW-0812">Transmembrane</keyword>
<organism evidence="2 3">
    <name type="scientific">Pseudoxanthomonas winnipegensis</name>
    <dbReference type="NCBI Taxonomy" id="2480810"/>
    <lineage>
        <taxon>Bacteria</taxon>
        <taxon>Pseudomonadati</taxon>
        <taxon>Pseudomonadota</taxon>
        <taxon>Gammaproteobacteria</taxon>
        <taxon>Lysobacterales</taxon>
        <taxon>Lysobacteraceae</taxon>
        <taxon>Pseudoxanthomonas</taxon>
    </lineage>
</organism>
<dbReference type="Proteomes" id="UP000294164">
    <property type="component" value="Unassembled WGS sequence"/>
</dbReference>
<evidence type="ECO:0000313" key="3">
    <source>
        <dbReference type="Proteomes" id="UP000294164"/>
    </source>
</evidence>
<evidence type="ECO:0000313" key="2">
    <source>
        <dbReference type="EMBL" id="TAA41502.1"/>
    </source>
</evidence>
<feature type="transmembrane region" description="Helical" evidence="1">
    <location>
        <begin position="125"/>
        <end position="147"/>
    </location>
</feature>
<gene>
    <name evidence="2" type="ORF">EA655_11190</name>
</gene>
<dbReference type="OrthoDB" id="5465455at2"/>
<protein>
    <submittedName>
        <fullName evidence="2">Uncharacterized protein</fullName>
    </submittedName>
</protein>
<keyword evidence="1" id="KW-0472">Membrane</keyword>